<comment type="caution">
    <text evidence="1">The sequence shown here is derived from an EMBL/GenBank/DDBJ whole genome shotgun (WGS) entry which is preliminary data.</text>
</comment>
<proteinExistence type="predicted"/>
<sequence length="130" mass="14585">MIAGPLPTDARTLMLHLGYTEHQTAGMGLTFVRSAHEAAFPRFHASIAETPEGGFVMNVHLDQAAFNGDGNHQYVWAYKNPQLDEETKRVCLAVDNLKRRLATGEPIEFSPREEIKSERIGIIAKFFQLM</sequence>
<dbReference type="EMBL" id="MGFE01000016">
    <property type="protein sequence ID" value="OGL98759.1"/>
    <property type="molecule type" value="Genomic_DNA"/>
</dbReference>
<evidence type="ECO:0000313" key="2">
    <source>
        <dbReference type="Proteomes" id="UP000176501"/>
    </source>
</evidence>
<dbReference type="AlphaFoldDB" id="A0A1F7W7K6"/>
<protein>
    <submittedName>
        <fullName evidence="1">Uncharacterized protein</fullName>
    </submittedName>
</protein>
<organism evidence="1 2">
    <name type="scientific">Candidatus Uhrbacteria bacterium RIFOXYB2_FULL_57_15</name>
    <dbReference type="NCBI Taxonomy" id="1802422"/>
    <lineage>
        <taxon>Bacteria</taxon>
        <taxon>Candidatus Uhriibacteriota</taxon>
    </lineage>
</organism>
<reference evidence="1 2" key="1">
    <citation type="journal article" date="2016" name="Nat. Commun.">
        <title>Thousands of microbial genomes shed light on interconnected biogeochemical processes in an aquifer system.</title>
        <authorList>
            <person name="Anantharaman K."/>
            <person name="Brown C.T."/>
            <person name="Hug L.A."/>
            <person name="Sharon I."/>
            <person name="Castelle C.J."/>
            <person name="Probst A.J."/>
            <person name="Thomas B.C."/>
            <person name="Singh A."/>
            <person name="Wilkins M.J."/>
            <person name="Karaoz U."/>
            <person name="Brodie E.L."/>
            <person name="Williams K.H."/>
            <person name="Hubbard S.S."/>
            <person name="Banfield J.F."/>
        </authorList>
    </citation>
    <scope>NUCLEOTIDE SEQUENCE [LARGE SCALE GENOMIC DNA]</scope>
</reference>
<name>A0A1F7W7K6_9BACT</name>
<accession>A0A1F7W7K6</accession>
<gene>
    <name evidence="1" type="ORF">A2304_01100</name>
</gene>
<evidence type="ECO:0000313" key="1">
    <source>
        <dbReference type="EMBL" id="OGL98759.1"/>
    </source>
</evidence>
<dbReference type="Proteomes" id="UP000176501">
    <property type="component" value="Unassembled WGS sequence"/>
</dbReference>